<proteinExistence type="predicted"/>
<name>A0A854Q8B5_CRYNE</name>
<evidence type="ECO:0000313" key="1">
    <source>
        <dbReference type="EMBL" id="OXG17658.1"/>
    </source>
</evidence>
<sequence>MALKRFVALNNGLRIPQIGFGTWQSRPGEFEECMMPPMPSELDTNTSTVLVFTRTSPRLLLNQAD</sequence>
<organism evidence="1 2">
    <name type="scientific">Cryptococcus neoformans Tu259-1</name>
    <dbReference type="NCBI Taxonomy" id="1230072"/>
    <lineage>
        <taxon>Eukaryota</taxon>
        <taxon>Fungi</taxon>
        <taxon>Dikarya</taxon>
        <taxon>Basidiomycota</taxon>
        <taxon>Agaricomycotina</taxon>
        <taxon>Tremellomycetes</taxon>
        <taxon>Tremellales</taxon>
        <taxon>Cryptococcaceae</taxon>
        <taxon>Cryptococcus</taxon>
        <taxon>Cryptococcus neoformans species complex</taxon>
    </lineage>
</organism>
<evidence type="ECO:0008006" key="3">
    <source>
        <dbReference type="Google" id="ProtNLM"/>
    </source>
</evidence>
<dbReference type="Proteomes" id="UP000199727">
    <property type="component" value="Unassembled WGS sequence"/>
</dbReference>
<accession>A0A854Q8B5</accession>
<gene>
    <name evidence="1" type="ORF">C361_04646</name>
</gene>
<reference evidence="1 2" key="1">
    <citation type="submission" date="2017-06" db="EMBL/GenBank/DDBJ databases">
        <title>Global population genomics of the pathogenic fungus Cryptococcus neoformans var. grubii.</title>
        <authorList>
            <person name="Cuomo C."/>
            <person name="Litvintseva A."/>
            <person name="Chen Y."/>
            <person name="Young S."/>
            <person name="Zeng Q."/>
            <person name="Chapman S."/>
            <person name="Gujja S."/>
            <person name="Saif S."/>
            <person name="Birren B."/>
        </authorList>
    </citation>
    <scope>NUCLEOTIDE SEQUENCE [LARGE SCALE GENOMIC DNA]</scope>
    <source>
        <strain evidence="1 2">Tu259-1</strain>
    </source>
</reference>
<dbReference type="InterPro" id="IPR036812">
    <property type="entry name" value="NAD(P)_OxRdtase_dom_sf"/>
</dbReference>
<protein>
    <recommendedName>
        <fullName evidence="3">NADP-dependent oxidoreductase domain-containing protein</fullName>
    </recommendedName>
</protein>
<dbReference type="EMBL" id="AMKT01000059">
    <property type="protein sequence ID" value="OXG17658.1"/>
    <property type="molecule type" value="Genomic_DNA"/>
</dbReference>
<evidence type="ECO:0000313" key="2">
    <source>
        <dbReference type="Proteomes" id="UP000199727"/>
    </source>
</evidence>
<dbReference type="SUPFAM" id="SSF51430">
    <property type="entry name" value="NAD(P)-linked oxidoreductase"/>
    <property type="match status" value="1"/>
</dbReference>
<dbReference type="Gene3D" id="3.20.20.100">
    <property type="entry name" value="NADP-dependent oxidoreductase domain"/>
    <property type="match status" value="1"/>
</dbReference>
<dbReference type="AlphaFoldDB" id="A0A854Q8B5"/>
<comment type="caution">
    <text evidence="1">The sequence shown here is derived from an EMBL/GenBank/DDBJ whole genome shotgun (WGS) entry which is preliminary data.</text>
</comment>